<evidence type="ECO:0000313" key="2">
    <source>
        <dbReference type="Proteomes" id="UP000556026"/>
    </source>
</evidence>
<reference evidence="2" key="1">
    <citation type="submission" date="2020-06" db="EMBL/GenBank/DDBJ databases">
        <title>Draft genomic sequence of Geomonas sp. Red330.</title>
        <authorList>
            <person name="Itoh H."/>
            <person name="Zhenxing X."/>
            <person name="Ushijima N."/>
            <person name="Masuda Y."/>
            <person name="Shiratori Y."/>
            <person name="Senoo K."/>
        </authorList>
    </citation>
    <scope>NUCLEOTIDE SEQUENCE [LARGE SCALE GENOMIC DNA]</scope>
    <source>
        <strain evidence="2">Red330</strain>
    </source>
</reference>
<evidence type="ECO:0000313" key="1">
    <source>
        <dbReference type="EMBL" id="GFO59272.1"/>
    </source>
</evidence>
<keyword evidence="2" id="KW-1185">Reference proteome</keyword>
<accession>A0A6V8MH31</accession>
<proteinExistence type="predicted"/>
<name>A0A6V8MH31_9BACT</name>
<sequence>MSDISGSRGQLTFRGQPVKSLLSFEVPNPLVPGAHVRSILRTILFFFCIVCYAPAGWCREPDPGLKAVGVRGGFNATSRNDEFHQYEAFATFGLPWSLRGDSGWGVALQANASAGTLHAAGEYGFIGTLGPGVIVDRWGKGLGLQLGGDLCFLSQYKFRNVNFNGNPLFLGHIGLVYRFAGGPGILYRFQHMSNGGLGRHGAINTGLDLHMFGVSWNF</sequence>
<dbReference type="EMBL" id="BLXX01000003">
    <property type="protein sequence ID" value="GFO59272.1"/>
    <property type="molecule type" value="Genomic_DNA"/>
</dbReference>
<organism evidence="1 2">
    <name type="scientific">Geomonas silvestris</name>
    <dbReference type="NCBI Taxonomy" id="2740184"/>
    <lineage>
        <taxon>Bacteria</taxon>
        <taxon>Pseudomonadati</taxon>
        <taxon>Thermodesulfobacteriota</taxon>
        <taxon>Desulfuromonadia</taxon>
        <taxon>Geobacterales</taxon>
        <taxon>Geobacteraceae</taxon>
        <taxon>Geomonas</taxon>
    </lineage>
</organism>
<gene>
    <name evidence="1" type="ORF">GMST_15970</name>
</gene>
<evidence type="ECO:0008006" key="3">
    <source>
        <dbReference type="Google" id="ProtNLM"/>
    </source>
</evidence>
<comment type="caution">
    <text evidence="1">The sequence shown here is derived from an EMBL/GenBank/DDBJ whole genome shotgun (WGS) entry which is preliminary data.</text>
</comment>
<dbReference type="Proteomes" id="UP000556026">
    <property type="component" value="Unassembled WGS sequence"/>
</dbReference>
<dbReference type="AlphaFoldDB" id="A0A6V8MH31"/>
<protein>
    <recommendedName>
        <fullName evidence="3">Acyloxyacyl hydrolase</fullName>
    </recommendedName>
</protein>
<dbReference type="Pfam" id="PF09411">
    <property type="entry name" value="PagL"/>
    <property type="match status" value="1"/>
</dbReference>
<dbReference type="Gene3D" id="2.40.160.20">
    <property type="match status" value="1"/>
</dbReference>
<dbReference type="InterPro" id="IPR018550">
    <property type="entry name" value="Lipid-A_deacylase-rel"/>
</dbReference>